<evidence type="ECO:0000256" key="1">
    <source>
        <dbReference type="ARBA" id="ARBA00023125"/>
    </source>
</evidence>
<gene>
    <name evidence="3" type="ORF">BON30_18850</name>
</gene>
<dbReference type="Pfam" id="PF07883">
    <property type="entry name" value="Cupin_2"/>
    <property type="match status" value="1"/>
</dbReference>
<dbReference type="SUPFAM" id="SSF51182">
    <property type="entry name" value="RmlC-like cupins"/>
    <property type="match status" value="1"/>
</dbReference>
<dbReference type="CDD" id="cd02209">
    <property type="entry name" value="cupin_XRE_C"/>
    <property type="match status" value="1"/>
</dbReference>
<dbReference type="InterPro" id="IPR011051">
    <property type="entry name" value="RmlC_Cupin_sf"/>
</dbReference>
<dbReference type="GO" id="GO:0003677">
    <property type="term" value="F:DNA binding"/>
    <property type="evidence" value="ECO:0007669"/>
    <property type="project" value="UniProtKB-KW"/>
</dbReference>
<name>A0A1L9BBE1_9BACT</name>
<dbReference type="Gene3D" id="1.10.260.40">
    <property type="entry name" value="lambda repressor-like DNA-binding domains"/>
    <property type="match status" value="1"/>
</dbReference>
<evidence type="ECO:0000313" key="4">
    <source>
        <dbReference type="Proteomes" id="UP000182229"/>
    </source>
</evidence>
<dbReference type="PANTHER" id="PTHR46797:SF10">
    <property type="entry name" value="BLR1115 PROTEIN"/>
    <property type="match status" value="1"/>
</dbReference>
<reference evidence="4" key="1">
    <citation type="submission" date="2016-11" db="EMBL/GenBank/DDBJ databases">
        <authorList>
            <person name="Shukria A."/>
            <person name="Stevens D.C."/>
        </authorList>
    </citation>
    <scope>NUCLEOTIDE SEQUENCE [LARGE SCALE GENOMIC DNA]</scope>
    <source>
        <strain evidence="4">Cbfe23</strain>
    </source>
</reference>
<dbReference type="InterPro" id="IPR013096">
    <property type="entry name" value="Cupin_2"/>
</dbReference>
<dbReference type="AlphaFoldDB" id="A0A1L9BBE1"/>
<dbReference type="Gene3D" id="2.60.120.10">
    <property type="entry name" value="Jelly Rolls"/>
    <property type="match status" value="1"/>
</dbReference>
<proteinExistence type="predicted"/>
<protein>
    <recommendedName>
        <fullName evidence="2">HTH cro/C1-type domain-containing protein</fullName>
    </recommendedName>
</protein>
<dbReference type="GO" id="GO:0005829">
    <property type="term" value="C:cytosol"/>
    <property type="evidence" value="ECO:0007669"/>
    <property type="project" value="TreeGrafter"/>
</dbReference>
<dbReference type="SUPFAM" id="SSF47413">
    <property type="entry name" value="lambda repressor-like DNA-binding domains"/>
    <property type="match status" value="1"/>
</dbReference>
<dbReference type="SMART" id="SM00530">
    <property type="entry name" value="HTH_XRE"/>
    <property type="match status" value="1"/>
</dbReference>
<dbReference type="InterPro" id="IPR001387">
    <property type="entry name" value="Cro/C1-type_HTH"/>
</dbReference>
<keyword evidence="1" id="KW-0238">DNA-binding</keyword>
<dbReference type="InterPro" id="IPR010982">
    <property type="entry name" value="Lambda_DNA-bd_dom_sf"/>
</dbReference>
<dbReference type="Pfam" id="PF01381">
    <property type="entry name" value="HTH_3"/>
    <property type="match status" value="1"/>
</dbReference>
<dbReference type="InterPro" id="IPR050807">
    <property type="entry name" value="TransReg_Diox_bact_type"/>
</dbReference>
<dbReference type="EMBL" id="MPIN01000004">
    <property type="protein sequence ID" value="OJH39555.1"/>
    <property type="molecule type" value="Genomic_DNA"/>
</dbReference>
<dbReference type="InterPro" id="IPR014710">
    <property type="entry name" value="RmlC-like_jellyroll"/>
</dbReference>
<dbReference type="CDD" id="cd00093">
    <property type="entry name" value="HTH_XRE"/>
    <property type="match status" value="1"/>
</dbReference>
<dbReference type="OrthoDB" id="9805356at2"/>
<evidence type="ECO:0000313" key="3">
    <source>
        <dbReference type="EMBL" id="OJH39555.1"/>
    </source>
</evidence>
<dbReference type="RefSeq" id="WP_071899723.1">
    <property type="nucleotide sequence ID" value="NZ_MPIN01000004.1"/>
</dbReference>
<accession>A0A1L9BBE1</accession>
<dbReference type="GO" id="GO:0003700">
    <property type="term" value="F:DNA-binding transcription factor activity"/>
    <property type="evidence" value="ECO:0007669"/>
    <property type="project" value="TreeGrafter"/>
</dbReference>
<dbReference type="PANTHER" id="PTHR46797">
    <property type="entry name" value="HTH-TYPE TRANSCRIPTIONAL REGULATOR"/>
    <property type="match status" value="1"/>
</dbReference>
<reference evidence="3 4" key="2">
    <citation type="submission" date="2016-12" db="EMBL/GenBank/DDBJ databases">
        <title>Draft Genome Sequence of Cystobacter ferrugineus Strain Cbfe23.</title>
        <authorList>
            <person name="Akbar S."/>
            <person name="Dowd S.E."/>
            <person name="Stevens D.C."/>
        </authorList>
    </citation>
    <scope>NUCLEOTIDE SEQUENCE [LARGE SCALE GENOMIC DNA]</scope>
    <source>
        <strain evidence="3 4">Cbfe23</strain>
    </source>
</reference>
<evidence type="ECO:0000259" key="2">
    <source>
        <dbReference type="PROSITE" id="PS50943"/>
    </source>
</evidence>
<feature type="domain" description="HTH cro/C1-type" evidence="2">
    <location>
        <begin position="28"/>
        <end position="82"/>
    </location>
</feature>
<organism evidence="3 4">
    <name type="scientific">Cystobacter ferrugineus</name>
    <dbReference type="NCBI Taxonomy" id="83449"/>
    <lineage>
        <taxon>Bacteria</taxon>
        <taxon>Pseudomonadati</taxon>
        <taxon>Myxococcota</taxon>
        <taxon>Myxococcia</taxon>
        <taxon>Myxococcales</taxon>
        <taxon>Cystobacterineae</taxon>
        <taxon>Archangiaceae</taxon>
        <taxon>Cystobacter</taxon>
    </lineage>
</organism>
<dbReference type="STRING" id="83449.BON30_18850"/>
<dbReference type="Proteomes" id="UP000182229">
    <property type="component" value="Unassembled WGS sequence"/>
</dbReference>
<comment type="caution">
    <text evidence="3">The sequence shown here is derived from an EMBL/GenBank/DDBJ whole genome shotgun (WGS) entry which is preliminary data.</text>
</comment>
<keyword evidence="4" id="KW-1185">Reference proteome</keyword>
<dbReference type="PROSITE" id="PS50943">
    <property type="entry name" value="HTH_CROC1"/>
    <property type="match status" value="1"/>
</dbReference>
<sequence length="204" mass="21836">MRNVKSNEGGEEAAELEAAEASRLGARIRELRQARGFTLEALAERSGVSRAMISKVERGTNNPTLVVAVRIAQGLGVGLSELLSPPRPKQARVLLSPAQQPTFRDAESGVVRQLLSPAFETRGVEFVRFTLPAHASTGELPSKGVPVGKHLAVEKGTLRIDFPDGSVTVEAQDAFYFEADVPHAFVNAGRGVCVYYVVMARGPG</sequence>